<name>A0A0F4LVV0_9LACO</name>
<dbReference type="SUPFAM" id="SSF64288">
    <property type="entry name" value="Chorismate lyase-like"/>
    <property type="match status" value="1"/>
</dbReference>
<dbReference type="InterPro" id="IPR050679">
    <property type="entry name" value="Bact_HTH_transcr_reg"/>
</dbReference>
<sequence length="238" mass="27720">MSKYQDIVLKLVEKLDNGWLNPGDRFYSEAEISRIYHVSSTTAVKVLNTLEQQNKVTRVQGSGTFVAKEAHKQVAMLTDLNLAEGQTESVKVLLVRMGDDQDVLQKLHSDEINNYLEVRRLRYIGKKVSQYSISYLNPNYLNTDELDNLSLFNSIYQKVRDDSKIDPFELPFKQKNWAKTVSDKEILQYFTQEARQLFIYQERETYLPLVSGELLEYAISYKLPEYWGYEAAATAYRQ</sequence>
<dbReference type="InterPro" id="IPR011663">
    <property type="entry name" value="UTRA"/>
</dbReference>
<dbReference type="Gene3D" id="1.10.10.10">
    <property type="entry name" value="Winged helix-like DNA-binding domain superfamily/Winged helix DNA-binding domain"/>
    <property type="match status" value="1"/>
</dbReference>
<keyword evidence="3" id="KW-0804">Transcription</keyword>
<evidence type="ECO:0000313" key="6">
    <source>
        <dbReference type="Proteomes" id="UP000033682"/>
    </source>
</evidence>
<proteinExistence type="predicted"/>
<reference evidence="5 6" key="1">
    <citation type="submission" date="2015-01" db="EMBL/GenBank/DDBJ databases">
        <title>Comparative genomics of the lactic acid bacteria isolated from the honey bee gut.</title>
        <authorList>
            <person name="Ellegaard K.M."/>
            <person name="Tamarit D."/>
            <person name="Javelind E."/>
            <person name="Olofsson T."/>
            <person name="Andersson S.G."/>
            <person name="Vasquez A."/>
        </authorList>
    </citation>
    <scope>NUCLEOTIDE SEQUENCE [LARGE SCALE GENOMIC DNA]</scope>
    <source>
        <strain evidence="5 6">Hma11</strain>
    </source>
</reference>
<feature type="domain" description="HTH gntR-type" evidence="4">
    <location>
        <begin position="1"/>
        <end position="69"/>
    </location>
</feature>
<dbReference type="PATRIC" id="fig|303541.3.peg.1108"/>
<dbReference type="InterPro" id="IPR036388">
    <property type="entry name" value="WH-like_DNA-bd_sf"/>
</dbReference>
<dbReference type="PANTHER" id="PTHR44846:SF17">
    <property type="entry name" value="GNTR-FAMILY TRANSCRIPTIONAL REGULATOR"/>
    <property type="match status" value="1"/>
</dbReference>
<keyword evidence="6" id="KW-1185">Reference proteome</keyword>
<evidence type="ECO:0000256" key="3">
    <source>
        <dbReference type="ARBA" id="ARBA00023163"/>
    </source>
</evidence>
<dbReference type="Pfam" id="PF07702">
    <property type="entry name" value="UTRA"/>
    <property type="match status" value="1"/>
</dbReference>
<dbReference type="Gene3D" id="3.40.1410.10">
    <property type="entry name" value="Chorismate lyase-like"/>
    <property type="match status" value="1"/>
</dbReference>
<dbReference type="InterPro" id="IPR000524">
    <property type="entry name" value="Tscrpt_reg_HTH_GntR"/>
</dbReference>
<dbReference type="Proteomes" id="UP000033682">
    <property type="component" value="Unassembled WGS sequence"/>
</dbReference>
<evidence type="ECO:0000259" key="4">
    <source>
        <dbReference type="PROSITE" id="PS50949"/>
    </source>
</evidence>
<dbReference type="HOGENOM" id="CLU_063236_4_3_9"/>
<organism evidence="5 6">
    <name type="scientific">Lactobacillus apis</name>
    <dbReference type="NCBI Taxonomy" id="303541"/>
    <lineage>
        <taxon>Bacteria</taxon>
        <taxon>Bacillati</taxon>
        <taxon>Bacillota</taxon>
        <taxon>Bacilli</taxon>
        <taxon>Lactobacillales</taxon>
        <taxon>Lactobacillaceae</taxon>
        <taxon>Lactobacillus</taxon>
    </lineage>
</organism>
<evidence type="ECO:0000313" key="5">
    <source>
        <dbReference type="EMBL" id="KJY61656.1"/>
    </source>
</evidence>
<gene>
    <name evidence="5" type="ORF">JF72_09500</name>
</gene>
<comment type="caution">
    <text evidence="5">The sequence shown here is derived from an EMBL/GenBank/DDBJ whole genome shotgun (WGS) entry which is preliminary data.</text>
</comment>
<dbReference type="SUPFAM" id="SSF46785">
    <property type="entry name" value="Winged helix' DNA-binding domain"/>
    <property type="match status" value="1"/>
</dbReference>
<evidence type="ECO:0000256" key="1">
    <source>
        <dbReference type="ARBA" id="ARBA00023015"/>
    </source>
</evidence>
<dbReference type="RefSeq" id="WP_046307322.1">
    <property type="nucleotide sequence ID" value="NZ_KQ034000.1"/>
</dbReference>
<dbReference type="SMART" id="SM00345">
    <property type="entry name" value="HTH_GNTR"/>
    <property type="match status" value="1"/>
</dbReference>
<dbReference type="PROSITE" id="PS50949">
    <property type="entry name" value="HTH_GNTR"/>
    <property type="match status" value="1"/>
</dbReference>
<dbReference type="AlphaFoldDB" id="A0A0F4LVV0"/>
<accession>A0A0F4LVV0</accession>
<dbReference type="GO" id="GO:0003700">
    <property type="term" value="F:DNA-binding transcription factor activity"/>
    <property type="evidence" value="ECO:0007669"/>
    <property type="project" value="InterPro"/>
</dbReference>
<dbReference type="InterPro" id="IPR028978">
    <property type="entry name" value="Chorismate_lyase_/UTRA_dom_sf"/>
</dbReference>
<dbReference type="STRING" id="303541.JF72_09500"/>
<protein>
    <submittedName>
        <fullName evidence="5">GntR family transcriptional regulator</fullName>
    </submittedName>
</protein>
<dbReference type="GO" id="GO:0003677">
    <property type="term" value="F:DNA binding"/>
    <property type="evidence" value="ECO:0007669"/>
    <property type="project" value="UniProtKB-KW"/>
</dbReference>
<dbReference type="EMBL" id="JXLG01000005">
    <property type="protein sequence ID" value="KJY61656.1"/>
    <property type="molecule type" value="Genomic_DNA"/>
</dbReference>
<keyword evidence="1" id="KW-0805">Transcription regulation</keyword>
<dbReference type="GO" id="GO:0045892">
    <property type="term" value="P:negative regulation of DNA-templated transcription"/>
    <property type="evidence" value="ECO:0007669"/>
    <property type="project" value="TreeGrafter"/>
</dbReference>
<dbReference type="CDD" id="cd07377">
    <property type="entry name" value="WHTH_GntR"/>
    <property type="match status" value="1"/>
</dbReference>
<dbReference type="Pfam" id="PF00392">
    <property type="entry name" value="GntR"/>
    <property type="match status" value="1"/>
</dbReference>
<dbReference type="PANTHER" id="PTHR44846">
    <property type="entry name" value="MANNOSYL-D-GLYCERATE TRANSPORT/METABOLISM SYSTEM REPRESSOR MNGR-RELATED"/>
    <property type="match status" value="1"/>
</dbReference>
<keyword evidence="2" id="KW-0238">DNA-binding</keyword>
<dbReference type="InterPro" id="IPR036390">
    <property type="entry name" value="WH_DNA-bd_sf"/>
</dbReference>
<evidence type="ECO:0000256" key="2">
    <source>
        <dbReference type="ARBA" id="ARBA00023125"/>
    </source>
</evidence>